<protein>
    <submittedName>
        <fullName evidence="1">Uncharacterized protein</fullName>
    </submittedName>
</protein>
<proteinExistence type="predicted"/>
<keyword evidence="2" id="KW-1185">Reference proteome</keyword>
<dbReference type="Gramene" id="OMERI08G09050.1">
    <property type="protein sequence ID" value="OMERI08G09050.1"/>
    <property type="gene ID" value="OMERI08G09050"/>
</dbReference>
<name>A0A0E0EKA5_9ORYZ</name>
<reference evidence="1" key="1">
    <citation type="submission" date="2015-04" db="UniProtKB">
        <authorList>
            <consortium name="EnsemblPlants"/>
        </authorList>
    </citation>
    <scope>IDENTIFICATION</scope>
</reference>
<sequence>MFLLGHMVSAGKLTKTNHVLWKAVKLIWQDSSTVKRCGRIGAARRSGCTTASPGCTFSAEPRRHATCTGGAVTMRMGNVRQSTDTI</sequence>
<dbReference type="EnsemblPlants" id="OMERI08G09050.1">
    <property type="protein sequence ID" value="OMERI08G09050.1"/>
    <property type="gene ID" value="OMERI08G09050"/>
</dbReference>
<accession>A0A0E0EKA5</accession>
<dbReference type="AlphaFoldDB" id="A0A0E0EKA5"/>
<evidence type="ECO:0000313" key="2">
    <source>
        <dbReference type="Proteomes" id="UP000008021"/>
    </source>
</evidence>
<evidence type="ECO:0000313" key="1">
    <source>
        <dbReference type="EnsemblPlants" id="OMERI08G09050.1"/>
    </source>
</evidence>
<dbReference type="HOGENOM" id="CLU_2501758_0_0_1"/>
<reference evidence="1" key="2">
    <citation type="submission" date="2018-05" db="EMBL/GenBank/DDBJ databases">
        <title>OmerRS3 (Oryza meridionalis Reference Sequence Version 3).</title>
        <authorList>
            <person name="Zhang J."/>
            <person name="Kudrna D."/>
            <person name="Lee S."/>
            <person name="Talag J."/>
            <person name="Welchert J."/>
            <person name="Wing R.A."/>
        </authorList>
    </citation>
    <scope>NUCLEOTIDE SEQUENCE [LARGE SCALE GENOMIC DNA]</scope>
    <source>
        <strain evidence="1">cv. OR44</strain>
    </source>
</reference>
<organism evidence="1">
    <name type="scientific">Oryza meridionalis</name>
    <dbReference type="NCBI Taxonomy" id="40149"/>
    <lineage>
        <taxon>Eukaryota</taxon>
        <taxon>Viridiplantae</taxon>
        <taxon>Streptophyta</taxon>
        <taxon>Embryophyta</taxon>
        <taxon>Tracheophyta</taxon>
        <taxon>Spermatophyta</taxon>
        <taxon>Magnoliopsida</taxon>
        <taxon>Liliopsida</taxon>
        <taxon>Poales</taxon>
        <taxon>Poaceae</taxon>
        <taxon>BOP clade</taxon>
        <taxon>Oryzoideae</taxon>
        <taxon>Oryzeae</taxon>
        <taxon>Oryzinae</taxon>
        <taxon>Oryza</taxon>
    </lineage>
</organism>
<dbReference type="Proteomes" id="UP000008021">
    <property type="component" value="Chromosome 8"/>
</dbReference>